<evidence type="ECO:0000256" key="2">
    <source>
        <dbReference type="ARBA" id="ARBA00022630"/>
    </source>
</evidence>
<organism evidence="7 8">
    <name type="scientific">Coleophoma crateriformis</name>
    <dbReference type="NCBI Taxonomy" id="565419"/>
    <lineage>
        <taxon>Eukaryota</taxon>
        <taxon>Fungi</taxon>
        <taxon>Dikarya</taxon>
        <taxon>Ascomycota</taxon>
        <taxon>Pezizomycotina</taxon>
        <taxon>Leotiomycetes</taxon>
        <taxon>Helotiales</taxon>
        <taxon>Dermateaceae</taxon>
        <taxon>Coleophoma</taxon>
    </lineage>
</organism>
<keyword evidence="4" id="KW-0560">Oxidoreductase</keyword>
<dbReference type="InterPro" id="IPR050416">
    <property type="entry name" value="FAD-linked_Oxidoreductase"/>
</dbReference>
<feature type="domain" description="FAD-binding PCMH-type" evidence="6">
    <location>
        <begin position="59"/>
        <end position="174"/>
    </location>
</feature>
<evidence type="ECO:0000313" key="7">
    <source>
        <dbReference type="EMBL" id="RDW87249.1"/>
    </source>
</evidence>
<dbReference type="AlphaFoldDB" id="A0A3D8SLN0"/>
<protein>
    <recommendedName>
        <fullName evidence="6">FAD-binding PCMH-type domain-containing protein</fullName>
    </recommendedName>
</protein>
<dbReference type="EMBL" id="PDLN01000004">
    <property type="protein sequence ID" value="RDW87249.1"/>
    <property type="molecule type" value="Genomic_DNA"/>
</dbReference>
<evidence type="ECO:0000256" key="5">
    <source>
        <dbReference type="SAM" id="SignalP"/>
    </source>
</evidence>
<proteinExistence type="inferred from homology"/>
<dbReference type="InterPro" id="IPR016169">
    <property type="entry name" value="FAD-bd_PCMH_sub2"/>
</dbReference>
<dbReference type="OrthoDB" id="3564380at2759"/>
<dbReference type="PANTHER" id="PTHR42973:SF53">
    <property type="entry name" value="FAD-BINDING PCMH-TYPE DOMAIN-CONTAINING PROTEIN-RELATED"/>
    <property type="match status" value="1"/>
</dbReference>
<sequence length="174" mass="18252">MLSHLATIIISVAVANACTSASSCCAVLCSSEYLVDKVSSENTTAYNDTIYSFWSGQARTDTPTCVVEPTAASDVAVDVAILAEYECQFSIKGGGHTPWARAASINDRVTINIAGLNSMSLNTNKSIAYLGSGSRWGPIYEYLESQGTMVSRGRASDIGIGGLVVGGGYSWFAP</sequence>
<dbReference type="Proteomes" id="UP000256328">
    <property type="component" value="Unassembled WGS sequence"/>
</dbReference>
<evidence type="ECO:0000259" key="6">
    <source>
        <dbReference type="PROSITE" id="PS51387"/>
    </source>
</evidence>
<dbReference type="InterPro" id="IPR006094">
    <property type="entry name" value="Oxid_FAD_bind_N"/>
</dbReference>
<name>A0A3D8SLN0_9HELO</name>
<comment type="similarity">
    <text evidence="1">Belongs to the oxygen-dependent FAD-linked oxidoreductase family.</text>
</comment>
<evidence type="ECO:0000256" key="1">
    <source>
        <dbReference type="ARBA" id="ARBA00005466"/>
    </source>
</evidence>
<keyword evidence="2" id="KW-0285">Flavoprotein</keyword>
<dbReference type="PANTHER" id="PTHR42973">
    <property type="entry name" value="BINDING OXIDOREDUCTASE, PUTATIVE (AFU_ORTHOLOGUE AFUA_1G17690)-RELATED"/>
    <property type="match status" value="1"/>
</dbReference>
<dbReference type="GO" id="GO:0016491">
    <property type="term" value="F:oxidoreductase activity"/>
    <property type="evidence" value="ECO:0007669"/>
    <property type="project" value="UniProtKB-KW"/>
</dbReference>
<reference evidence="7 8" key="1">
    <citation type="journal article" date="2018" name="IMA Fungus">
        <title>IMA Genome-F 9: Draft genome sequence of Annulohypoxylon stygium, Aspergillus mulundensis, Berkeleyomyces basicola (syn. Thielaviopsis basicola), Ceratocystis smalleyi, two Cercospora beticola strains, Coleophoma cylindrospora, Fusarium fracticaudum, Phialophora cf. hyalina, and Morchella septimelata.</title>
        <authorList>
            <person name="Wingfield B.D."/>
            <person name="Bills G.F."/>
            <person name="Dong Y."/>
            <person name="Huang W."/>
            <person name="Nel W.J."/>
            <person name="Swalarsk-Parry B.S."/>
            <person name="Vaghefi N."/>
            <person name="Wilken P.M."/>
            <person name="An Z."/>
            <person name="de Beer Z.W."/>
            <person name="De Vos L."/>
            <person name="Chen L."/>
            <person name="Duong T.A."/>
            <person name="Gao Y."/>
            <person name="Hammerbacher A."/>
            <person name="Kikkert J.R."/>
            <person name="Li Y."/>
            <person name="Li H."/>
            <person name="Li K."/>
            <person name="Li Q."/>
            <person name="Liu X."/>
            <person name="Ma X."/>
            <person name="Naidoo K."/>
            <person name="Pethybridge S.J."/>
            <person name="Sun J."/>
            <person name="Steenkamp E.T."/>
            <person name="van der Nest M.A."/>
            <person name="van Wyk S."/>
            <person name="Wingfield M.J."/>
            <person name="Xiong C."/>
            <person name="Yue Q."/>
            <person name="Zhang X."/>
        </authorList>
    </citation>
    <scope>NUCLEOTIDE SEQUENCE [LARGE SCALE GENOMIC DNA]</scope>
    <source>
        <strain evidence="7 8">BP5796</strain>
    </source>
</reference>
<dbReference type="Pfam" id="PF01565">
    <property type="entry name" value="FAD_binding_4"/>
    <property type="match status" value="1"/>
</dbReference>
<feature type="chain" id="PRO_5017757233" description="FAD-binding PCMH-type domain-containing protein" evidence="5">
    <location>
        <begin position="18"/>
        <end position="174"/>
    </location>
</feature>
<dbReference type="InterPro" id="IPR016166">
    <property type="entry name" value="FAD-bd_PCMH"/>
</dbReference>
<keyword evidence="8" id="KW-1185">Reference proteome</keyword>
<evidence type="ECO:0000256" key="4">
    <source>
        <dbReference type="ARBA" id="ARBA00023002"/>
    </source>
</evidence>
<dbReference type="InterPro" id="IPR036318">
    <property type="entry name" value="FAD-bd_PCMH-like_sf"/>
</dbReference>
<dbReference type="Gene3D" id="3.30.465.10">
    <property type="match status" value="1"/>
</dbReference>
<evidence type="ECO:0000313" key="8">
    <source>
        <dbReference type="Proteomes" id="UP000256328"/>
    </source>
</evidence>
<gene>
    <name evidence="7" type="ORF">BP5796_02943</name>
</gene>
<dbReference type="SUPFAM" id="SSF56176">
    <property type="entry name" value="FAD-binding/transporter-associated domain-like"/>
    <property type="match status" value="1"/>
</dbReference>
<accession>A0A3D8SLN0</accession>
<keyword evidence="5" id="KW-0732">Signal</keyword>
<dbReference type="GO" id="GO:0071949">
    <property type="term" value="F:FAD binding"/>
    <property type="evidence" value="ECO:0007669"/>
    <property type="project" value="InterPro"/>
</dbReference>
<comment type="caution">
    <text evidence="7">The sequence shown here is derived from an EMBL/GenBank/DDBJ whole genome shotgun (WGS) entry which is preliminary data.</text>
</comment>
<keyword evidence="3" id="KW-0274">FAD</keyword>
<feature type="signal peptide" evidence="5">
    <location>
        <begin position="1"/>
        <end position="17"/>
    </location>
</feature>
<evidence type="ECO:0000256" key="3">
    <source>
        <dbReference type="ARBA" id="ARBA00022827"/>
    </source>
</evidence>
<dbReference type="PROSITE" id="PS51387">
    <property type="entry name" value="FAD_PCMH"/>
    <property type="match status" value="1"/>
</dbReference>